<reference evidence="2 3" key="1">
    <citation type="submission" date="2019-02" db="EMBL/GenBank/DDBJ databases">
        <title>Deep-cultivation of Planctomycetes and their phenomic and genomic characterization uncovers novel biology.</title>
        <authorList>
            <person name="Wiegand S."/>
            <person name="Jogler M."/>
            <person name="Boedeker C."/>
            <person name="Pinto D."/>
            <person name="Vollmers J."/>
            <person name="Rivas-Marin E."/>
            <person name="Kohn T."/>
            <person name="Peeters S.H."/>
            <person name="Heuer A."/>
            <person name="Rast P."/>
            <person name="Oberbeckmann S."/>
            <person name="Bunk B."/>
            <person name="Jeske O."/>
            <person name="Meyerdierks A."/>
            <person name="Storesund J.E."/>
            <person name="Kallscheuer N."/>
            <person name="Luecker S."/>
            <person name="Lage O.M."/>
            <person name="Pohl T."/>
            <person name="Merkel B.J."/>
            <person name="Hornburger P."/>
            <person name="Mueller R.-W."/>
            <person name="Bruemmer F."/>
            <person name="Labrenz M."/>
            <person name="Spormann A.M."/>
            <person name="Op den Camp H."/>
            <person name="Overmann J."/>
            <person name="Amann R."/>
            <person name="Jetten M.S.M."/>
            <person name="Mascher T."/>
            <person name="Medema M.H."/>
            <person name="Devos D.P."/>
            <person name="Kaster A.-K."/>
            <person name="Ovreas L."/>
            <person name="Rohde M."/>
            <person name="Galperin M.Y."/>
            <person name="Jogler C."/>
        </authorList>
    </citation>
    <scope>NUCLEOTIDE SEQUENCE [LARGE SCALE GENOMIC DNA]</scope>
    <source>
        <strain evidence="2 3">I41</strain>
    </source>
</reference>
<keyword evidence="1" id="KW-0472">Membrane</keyword>
<name>A0A517TYD6_9BACT</name>
<dbReference type="KEGG" id="llh:I41_25540"/>
<feature type="transmembrane region" description="Helical" evidence="1">
    <location>
        <begin position="62"/>
        <end position="87"/>
    </location>
</feature>
<keyword evidence="1" id="KW-1133">Transmembrane helix</keyword>
<sequence>MSAIGRKFELPFVSRVFSNVGAMYGSPMMREHQESEPEPIETLQSSESPSGWLDLREAVRGWGFFSLLAVSVAVTLKLMFWLFSALFF</sequence>
<dbReference type="AlphaFoldDB" id="A0A517TYD6"/>
<protein>
    <submittedName>
        <fullName evidence="2">Uncharacterized protein</fullName>
    </submittedName>
</protein>
<dbReference type="EMBL" id="CP036339">
    <property type="protein sequence ID" value="QDT73365.1"/>
    <property type="molecule type" value="Genomic_DNA"/>
</dbReference>
<accession>A0A517TYD6</accession>
<evidence type="ECO:0000256" key="1">
    <source>
        <dbReference type="SAM" id="Phobius"/>
    </source>
</evidence>
<evidence type="ECO:0000313" key="3">
    <source>
        <dbReference type="Proteomes" id="UP000317909"/>
    </source>
</evidence>
<keyword evidence="1" id="KW-0812">Transmembrane</keyword>
<keyword evidence="3" id="KW-1185">Reference proteome</keyword>
<proteinExistence type="predicted"/>
<dbReference type="RefSeq" id="WP_145432965.1">
    <property type="nucleotide sequence ID" value="NZ_CP036339.1"/>
</dbReference>
<gene>
    <name evidence="2" type="ORF">I41_25540</name>
</gene>
<evidence type="ECO:0000313" key="2">
    <source>
        <dbReference type="EMBL" id="QDT73365.1"/>
    </source>
</evidence>
<organism evidence="2 3">
    <name type="scientific">Lacipirellula limnantheis</name>
    <dbReference type="NCBI Taxonomy" id="2528024"/>
    <lineage>
        <taxon>Bacteria</taxon>
        <taxon>Pseudomonadati</taxon>
        <taxon>Planctomycetota</taxon>
        <taxon>Planctomycetia</taxon>
        <taxon>Pirellulales</taxon>
        <taxon>Lacipirellulaceae</taxon>
        <taxon>Lacipirellula</taxon>
    </lineage>
</organism>
<dbReference type="Proteomes" id="UP000317909">
    <property type="component" value="Chromosome"/>
</dbReference>